<feature type="transmembrane region" description="Helical" evidence="10">
    <location>
        <begin position="188"/>
        <end position="206"/>
    </location>
</feature>
<dbReference type="PANTHER" id="PTHR10791:SF28">
    <property type="entry name" value="BIDIRECTIONAL SUGAR TRANSPORTER SWEET3"/>
    <property type="match status" value="1"/>
</dbReference>
<evidence type="ECO:0000256" key="1">
    <source>
        <dbReference type="ARBA" id="ARBA00004127"/>
    </source>
</evidence>
<evidence type="ECO:0000256" key="3">
    <source>
        <dbReference type="ARBA" id="ARBA00022448"/>
    </source>
</evidence>
<keyword evidence="8 10" id="KW-0472">Membrane</keyword>
<evidence type="ECO:0000256" key="6">
    <source>
        <dbReference type="ARBA" id="ARBA00022737"/>
    </source>
</evidence>
<evidence type="ECO:0000256" key="9">
    <source>
        <dbReference type="SAM" id="MobiDB-lite"/>
    </source>
</evidence>
<evidence type="ECO:0000256" key="8">
    <source>
        <dbReference type="ARBA" id="ARBA00023136"/>
    </source>
</evidence>
<keyword evidence="5 10" id="KW-0812">Transmembrane</keyword>
<dbReference type="PANTHER" id="PTHR10791">
    <property type="entry name" value="RAG1-ACTIVATING PROTEIN 1"/>
    <property type="match status" value="1"/>
</dbReference>
<dbReference type="InterPro" id="IPR004316">
    <property type="entry name" value="SWEET_rpt"/>
</dbReference>
<organism evidence="11 12">
    <name type="scientific">Vigna unguiculata</name>
    <name type="common">Cowpea</name>
    <dbReference type="NCBI Taxonomy" id="3917"/>
    <lineage>
        <taxon>Eukaryota</taxon>
        <taxon>Viridiplantae</taxon>
        <taxon>Streptophyta</taxon>
        <taxon>Embryophyta</taxon>
        <taxon>Tracheophyta</taxon>
        <taxon>Spermatophyta</taxon>
        <taxon>Magnoliopsida</taxon>
        <taxon>eudicotyledons</taxon>
        <taxon>Gunneridae</taxon>
        <taxon>Pentapetalae</taxon>
        <taxon>rosids</taxon>
        <taxon>fabids</taxon>
        <taxon>Fabales</taxon>
        <taxon>Fabaceae</taxon>
        <taxon>Papilionoideae</taxon>
        <taxon>50 kb inversion clade</taxon>
        <taxon>NPAAA clade</taxon>
        <taxon>indigoferoid/millettioid clade</taxon>
        <taxon>Phaseoleae</taxon>
        <taxon>Vigna</taxon>
    </lineage>
</organism>
<dbReference type="GO" id="GO:0051119">
    <property type="term" value="F:sugar transmembrane transporter activity"/>
    <property type="evidence" value="ECO:0007669"/>
    <property type="project" value="InterPro"/>
</dbReference>
<evidence type="ECO:0000256" key="5">
    <source>
        <dbReference type="ARBA" id="ARBA00022692"/>
    </source>
</evidence>
<gene>
    <name evidence="11" type="ORF">DEO72_LG7g1025</name>
</gene>
<dbReference type="Proteomes" id="UP000501690">
    <property type="component" value="Linkage Group LG7"/>
</dbReference>
<comment type="similarity">
    <text evidence="2">Belongs to the SWEET sugar transporter family.</text>
</comment>
<evidence type="ECO:0000256" key="7">
    <source>
        <dbReference type="ARBA" id="ARBA00022989"/>
    </source>
</evidence>
<dbReference type="InterPro" id="IPR047664">
    <property type="entry name" value="SWEET"/>
</dbReference>
<evidence type="ECO:0000313" key="12">
    <source>
        <dbReference type="Proteomes" id="UP000501690"/>
    </source>
</evidence>
<dbReference type="FunFam" id="1.20.1280.290:FF:000002">
    <property type="entry name" value="Bidirectional sugar transporter SWEET"/>
    <property type="match status" value="1"/>
</dbReference>
<keyword evidence="4 11" id="KW-0762">Sugar transport</keyword>
<reference evidence="11 12" key="1">
    <citation type="submission" date="2019-04" db="EMBL/GenBank/DDBJ databases">
        <title>An improved genome assembly and genetic linkage map for asparagus bean, Vigna unguiculata ssp. sesquipedialis.</title>
        <authorList>
            <person name="Xia Q."/>
            <person name="Zhang R."/>
            <person name="Dong Y."/>
        </authorList>
    </citation>
    <scope>NUCLEOTIDE SEQUENCE [LARGE SCALE GENOMIC DNA]</scope>
    <source>
        <tissue evidence="11">Leaf</tissue>
    </source>
</reference>
<proteinExistence type="inferred from homology"/>
<sequence length="406" mass="45071">MLTVRSQSTRRPLALHQSSAHHRTVRTLSACRRTVHMPFALFPCCPQAVCASSVHRPRAVRTPSHIVRELSARLRTLSVSCSHVLRAPFALHSCTGRGCHGGDSASLWTQPSQYRWLSSKSSASAKVNSTFEEKFRNLKLQGQELNMALTLLMVVAVLGNVASMSLYAAPTVTFKRVIRKKSTEEFSCIPYIIALMNSLLYTWYGLPVVSNKWENFPLVTVNGVGVLFELSYVLIYFWFSSPKGKASLFLIYHLFNDQVKVAMTAAAVLTVVGVIAIVSTFAIPDHRHRKLLVGSVSLGVSIALYASPLVAMKKVIETKSVEFMPLPLSLSSLLVSLLWMTYGLLIRDIFVAGPNVVGTPLGILQLVLHCKYGKRRQKEEANKQIGHEEKLDMEMGHHKNENVPSN</sequence>
<dbReference type="EMBL" id="CP039351">
    <property type="protein sequence ID" value="QCD99740.1"/>
    <property type="molecule type" value="Genomic_DNA"/>
</dbReference>
<comment type="subcellular location">
    <subcellularLocation>
        <location evidence="1">Endomembrane system</location>
        <topology evidence="1">Multi-pass membrane protein</topology>
    </subcellularLocation>
</comment>
<feature type="transmembrane region" description="Helical" evidence="10">
    <location>
        <begin position="259"/>
        <end position="279"/>
    </location>
</feature>
<protein>
    <submittedName>
        <fullName evidence="11">SWEET sugar transporter</fullName>
    </submittedName>
</protein>
<feature type="region of interest" description="Disordered" evidence="9">
    <location>
        <begin position="378"/>
        <end position="406"/>
    </location>
</feature>
<evidence type="ECO:0000256" key="4">
    <source>
        <dbReference type="ARBA" id="ARBA00022597"/>
    </source>
</evidence>
<keyword evidence="3" id="KW-0813">Transport</keyword>
<keyword evidence="12" id="KW-1185">Reference proteome</keyword>
<evidence type="ECO:0000256" key="10">
    <source>
        <dbReference type="SAM" id="Phobius"/>
    </source>
</evidence>
<dbReference type="AlphaFoldDB" id="A0A4D6MG65"/>
<dbReference type="Gene3D" id="1.20.1280.290">
    <property type="match status" value="2"/>
</dbReference>
<feature type="transmembrane region" description="Helical" evidence="10">
    <location>
        <begin position="349"/>
        <end position="368"/>
    </location>
</feature>
<dbReference type="Pfam" id="PF03083">
    <property type="entry name" value="MtN3_slv"/>
    <property type="match status" value="2"/>
</dbReference>
<feature type="transmembrane region" description="Helical" evidence="10">
    <location>
        <begin position="145"/>
        <end position="167"/>
    </location>
</feature>
<keyword evidence="6" id="KW-0677">Repeat</keyword>
<feature type="transmembrane region" description="Helical" evidence="10">
    <location>
        <begin position="218"/>
        <end position="239"/>
    </location>
</feature>
<dbReference type="GO" id="GO:0051260">
    <property type="term" value="P:protein homooligomerization"/>
    <property type="evidence" value="ECO:0007669"/>
    <property type="project" value="UniProtKB-ARBA"/>
</dbReference>
<name>A0A4D6MG65_VIGUN</name>
<feature type="transmembrane region" description="Helical" evidence="10">
    <location>
        <begin position="291"/>
        <end position="311"/>
    </location>
</feature>
<dbReference type="FunFam" id="1.20.1280.290:FF:000001">
    <property type="entry name" value="Bidirectional sugar transporter SWEET"/>
    <property type="match status" value="1"/>
</dbReference>
<dbReference type="GO" id="GO:0012505">
    <property type="term" value="C:endomembrane system"/>
    <property type="evidence" value="ECO:0007669"/>
    <property type="project" value="UniProtKB-SubCell"/>
</dbReference>
<accession>A0A4D6MG65</accession>
<evidence type="ECO:0000256" key="2">
    <source>
        <dbReference type="ARBA" id="ARBA00007809"/>
    </source>
</evidence>
<keyword evidence="7 10" id="KW-1133">Transmembrane helix</keyword>
<dbReference type="GO" id="GO:0016020">
    <property type="term" value="C:membrane"/>
    <property type="evidence" value="ECO:0007669"/>
    <property type="project" value="InterPro"/>
</dbReference>
<feature type="transmembrane region" description="Helical" evidence="10">
    <location>
        <begin position="323"/>
        <end position="343"/>
    </location>
</feature>
<evidence type="ECO:0000313" key="11">
    <source>
        <dbReference type="EMBL" id="QCD99740.1"/>
    </source>
</evidence>